<accession>A0A2P6N6C6</accession>
<keyword evidence="3" id="KW-1185">Reference proteome</keyword>
<proteinExistence type="predicted"/>
<evidence type="ECO:0000313" key="3">
    <source>
        <dbReference type="Proteomes" id="UP000241769"/>
    </source>
</evidence>
<gene>
    <name evidence="2" type="ORF">PROFUN_12855</name>
</gene>
<feature type="region of interest" description="Disordered" evidence="1">
    <location>
        <begin position="1"/>
        <end position="34"/>
    </location>
</feature>
<dbReference type="Proteomes" id="UP000241769">
    <property type="component" value="Unassembled WGS sequence"/>
</dbReference>
<feature type="compositionally biased region" description="Polar residues" evidence="1">
    <location>
        <begin position="1"/>
        <end position="32"/>
    </location>
</feature>
<evidence type="ECO:0000313" key="2">
    <source>
        <dbReference type="EMBL" id="PRP79487.1"/>
    </source>
</evidence>
<dbReference type="AlphaFoldDB" id="A0A2P6N6C6"/>
<comment type="caution">
    <text evidence="2">The sequence shown here is derived from an EMBL/GenBank/DDBJ whole genome shotgun (WGS) entry which is preliminary data.</text>
</comment>
<feature type="region of interest" description="Disordered" evidence="1">
    <location>
        <begin position="72"/>
        <end position="101"/>
    </location>
</feature>
<name>A0A2P6N6C6_9EUKA</name>
<evidence type="ECO:0000256" key="1">
    <source>
        <dbReference type="SAM" id="MobiDB-lite"/>
    </source>
</evidence>
<reference evidence="2 3" key="1">
    <citation type="journal article" date="2018" name="Genome Biol. Evol.">
        <title>Multiple Roots of Fruiting Body Formation in Amoebozoa.</title>
        <authorList>
            <person name="Hillmann F."/>
            <person name="Forbes G."/>
            <person name="Novohradska S."/>
            <person name="Ferling I."/>
            <person name="Riege K."/>
            <person name="Groth M."/>
            <person name="Westermann M."/>
            <person name="Marz M."/>
            <person name="Spaller T."/>
            <person name="Winckler T."/>
            <person name="Schaap P."/>
            <person name="Glockner G."/>
        </authorList>
    </citation>
    <scope>NUCLEOTIDE SEQUENCE [LARGE SCALE GENOMIC DNA]</scope>
    <source>
        <strain evidence="2 3">Jena</strain>
    </source>
</reference>
<protein>
    <submittedName>
        <fullName evidence="2">Uncharacterized protein</fullName>
    </submittedName>
</protein>
<organism evidence="2 3">
    <name type="scientific">Planoprotostelium fungivorum</name>
    <dbReference type="NCBI Taxonomy" id="1890364"/>
    <lineage>
        <taxon>Eukaryota</taxon>
        <taxon>Amoebozoa</taxon>
        <taxon>Evosea</taxon>
        <taxon>Variosea</taxon>
        <taxon>Cavosteliida</taxon>
        <taxon>Cavosteliaceae</taxon>
        <taxon>Planoprotostelium</taxon>
    </lineage>
</organism>
<feature type="compositionally biased region" description="Polar residues" evidence="1">
    <location>
        <begin position="92"/>
        <end position="101"/>
    </location>
</feature>
<dbReference type="InParanoid" id="A0A2P6N6C6"/>
<sequence length="101" mass="11555">MWTADQITLANPQTQNTSASQSHDNPSMNQTEAQDKMNEVDISRQFNEMDAMDPSCSMKTRLRASFDAMMDKRTHRKLARSNGIEEEEPETTDSPTMQQQQ</sequence>
<dbReference type="EMBL" id="MDYQ01000182">
    <property type="protein sequence ID" value="PRP79487.1"/>
    <property type="molecule type" value="Genomic_DNA"/>
</dbReference>